<gene>
    <name evidence="2" type="ORF">TK0001_1853</name>
</gene>
<sequence length="125" mass="13063">MGLDPGLFDGGKRVPYADLARLITLGAERTNCPYLGLLVGQRGTLGSLGRLGALMRHSDSVGDALRALVAHSGTQNWGAVVGLGIHSGVAVFSYAPLWSGSRVRGHPLGASARHHDQRPSGARWG</sequence>
<name>A0A2N9AMA1_METEX</name>
<organism evidence="2 3">
    <name type="scientific">Methylorubrum extorquens</name>
    <name type="common">Methylobacterium dichloromethanicum</name>
    <name type="synonym">Methylobacterium extorquens</name>
    <dbReference type="NCBI Taxonomy" id="408"/>
    <lineage>
        <taxon>Bacteria</taxon>
        <taxon>Pseudomonadati</taxon>
        <taxon>Pseudomonadota</taxon>
        <taxon>Alphaproteobacteria</taxon>
        <taxon>Hyphomicrobiales</taxon>
        <taxon>Methylobacteriaceae</taxon>
        <taxon>Methylorubrum</taxon>
    </lineage>
</organism>
<dbReference type="AlphaFoldDB" id="A0A2N9AMA1"/>
<dbReference type="Pfam" id="PF12625">
    <property type="entry name" value="Arabinose_bd"/>
    <property type="match status" value="1"/>
</dbReference>
<dbReference type="Proteomes" id="UP000233769">
    <property type="component" value="Chromosome tk0001"/>
</dbReference>
<accession>A0A2N9AMA1</accession>
<protein>
    <recommendedName>
        <fullName evidence="1">HTH-type transcriptional regulator AraC-type N-terminal domain-containing protein</fullName>
    </recommendedName>
</protein>
<feature type="domain" description="HTH-type transcriptional regulator AraC-type N-terminal" evidence="1">
    <location>
        <begin position="2"/>
        <end position="94"/>
    </location>
</feature>
<evidence type="ECO:0000313" key="2">
    <source>
        <dbReference type="EMBL" id="SOR28455.1"/>
    </source>
</evidence>
<evidence type="ECO:0000259" key="1">
    <source>
        <dbReference type="Pfam" id="PF12625"/>
    </source>
</evidence>
<evidence type="ECO:0000313" key="3">
    <source>
        <dbReference type="Proteomes" id="UP000233769"/>
    </source>
</evidence>
<proteinExistence type="predicted"/>
<reference evidence="3" key="1">
    <citation type="submission" date="2017-10" db="EMBL/GenBank/DDBJ databases">
        <authorList>
            <person name="Regsiter A."/>
            <person name="William W."/>
        </authorList>
    </citation>
    <scope>NUCLEOTIDE SEQUENCE [LARGE SCALE GENOMIC DNA]</scope>
</reference>
<dbReference type="EMBL" id="LT962688">
    <property type="protein sequence ID" value="SOR28455.1"/>
    <property type="molecule type" value="Genomic_DNA"/>
</dbReference>
<dbReference type="InterPro" id="IPR032687">
    <property type="entry name" value="AraC-type_N"/>
</dbReference>